<dbReference type="PROSITE" id="PS00108">
    <property type="entry name" value="PROTEIN_KINASE_ST"/>
    <property type="match status" value="1"/>
</dbReference>
<evidence type="ECO:0000313" key="14">
    <source>
        <dbReference type="Proteomes" id="UP000836841"/>
    </source>
</evidence>
<feature type="domain" description="Gnk2-homologous" evidence="12">
    <location>
        <begin position="19"/>
        <end position="130"/>
    </location>
</feature>
<feature type="signal peptide" evidence="10">
    <location>
        <begin position="1"/>
        <end position="26"/>
    </location>
</feature>
<evidence type="ECO:0000256" key="7">
    <source>
        <dbReference type="ARBA" id="ARBA00023170"/>
    </source>
</evidence>
<dbReference type="InterPro" id="IPR002902">
    <property type="entry name" value="GNK2"/>
</dbReference>
<dbReference type="PROSITE" id="PS50011">
    <property type="entry name" value="PROTEIN_KINASE_DOM"/>
    <property type="match status" value="1"/>
</dbReference>
<reference evidence="13 14" key="1">
    <citation type="submission" date="2022-03" db="EMBL/GenBank/DDBJ databases">
        <authorList>
            <person name="Nunn A."/>
            <person name="Chopra R."/>
            <person name="Nunn A."/>
            <person name="Contreras Garrido A."/>
        </authorList>
    </citation>
    <scope>NUCLEOTIDE SEQUENCE [LARGE SCALE GENOMIC DNA]</scope>
</reference>
<organism evidence="13 14">
    <name type="scientific">Thlaspi arvense</name>
    <name type="common">Field penny-cress</name>
    <dbReference type="NCBI Taxonomy" id="13288"/>
    <lineage>
        <taxon>Eukaryota</taxon>
        <taxon>Viridiplantae</taxon>
        <taxon>Streptophyta</taxon>
        <taxon>Embryophyta</taxon>
        <taxon>Tracheophyta</taxon>
        <taxon>Spermatophyta</taxon>
        <taxon>Magnoliopsida</taxon>
        <taxon>eudicotyledons</taxon>
        <taxon>Gunneridae</taxon>
        <taxon>Pentapetalae</taxon>
        <taxon>rosids</taxon>
        <taxon>malvids</taxon>
        <taxon>Brassicales</taxon>
        <taxon>Brassicaceae</taxon>
        <taxon>Thlaspideae</taxon>
        <taxon>Thlaspi</taxon>
    </lineage>
</organism>
<evidence type="ECO:0000256" key="2">
    <source>
        <dbReference type="ARBA" id="ARBA00022527"/>
    </source>
</evidence>
<dbReference type="GO" id="GO:0004674">
    <property type="term" value="F:protein serine/threonine kinase activity"/>
    <property type="evidence" value="ECO:0007669"/>
    <property type="project" value="UniProtKB-KW"/>
</dbReference>
<keyword evidence="3" id="KW-0808">Transferase</keyword>
<name>A0AAU9SWZ9_THLAR</name>
<evidence type="ECO:0000259" key="12">
    <source>
        <dbReference type="PROSITE" id="PS51473"/>
    </source>
</evidence>
<protein>
    <recommendedName>
        <fullName evidence="1">non-specific serine/threonine protein kinase</fullName>
        <ecNumber evidence="1">2.7.11.1</ecNumber>
    </recommendedName>
</protein>
<dbReference type="Gene3D" id="1.10.510.10">
    <property type="entry name" value="Transferase(Phosphotransferase) domain 1"/>
    <property type="match status" value="2"/>
</dbReference>
<evidence type="ECO:0000256" key="10">
    <source>
        <dbReference type="SAM" id="SignalP"/>
    </source>
</evidence>
<dbReference type="CDD" id="cd23509">
    <property type="entry name" value="Gnk2-like"/>
    <property type="match status" value="1"/>
</dbReference>
<gene>
    <name evidence="13" type="ORF">TAV2_LOCUS18772</name>
</gene>
<dbReference type="EC" id="2.7.11.1" evidence="1"/>
<dbReference type="SMART" id="SM00220">
    <property type="entry name" value="S_TKc"/>
    <property type="match status" value="1"/>
</dbReference>
<accession>A0AAU9SWZ9</accession>
<keyword evidence="7" id="KW-0675">Receptor</keyword>
<dbReference type="PROSITE" id="PS51473">
    <property type="entry name" value="GNK2"/>
    <property type="match status" value="1"/>
</dbReference>
<dbReference type="InterPro" id="IPR011009">
    <property type="entry name" value="Kinase-like_dom_sf"/>
</dbReference>
<comment type="catalytic activity">
    <reaction evidence="9">
        <text>L-seryl-[protein] + ATP = O-phospho-L-seryl-[protein] + ADP + H(+)</text>
        <dbReference type="Rhea" id="RHEA:17989"/>
        <dbReference type="Rhea" id="RHEA-COMP:9863"/>
        <dbReference type="Rhea" id="RHEA-COMP:11604"/>
        <dbReference type="ChEBI" id="CHEBI:15378"/>
        <dbReference type="ChEBI" id="CHEBI:29999"/>
        <dbReference type="ChEBI" id="CHEBI:30616"/>
        <dbReference type="ChEBI" id="CHEBI:83421"/>
        <dbReference type="ChEBI" id="CHEBI:456216"/>
        <dbReference type="EC" id="2.7.11.1"/>
    </reaction>
</comment>
<keyword evidence="10" id="KW-0732">Signal</keyword>
<dbReference type="InterPro" id="IPR008271">
    <property type="entry name" value="Ser/Thr_kinase_AS"/>
</dbReference>
<evidence type="ECO:0000256" key="1">
    <source>
        <dbReference type="ARBA" id="ARBA00012513"/>
    </source>
</evidence>
<keyword evidence="5" id="KW-0418">Kinase</keyword>
<keyword evidence="2" id="KW-0723">Serine/threonine-protein kinase</keyword>
<dbReference type="GO" id="GO:0005886">
    <property type="term" value="C:plasma membrane"/>
    <property type="evidence" value="ECO:0007669"/>
    <property type="project" value="TreeGrafter"/>
</dbReference>
<dbReference type="InterPro" id="IPR000719">
    <property type="entry name" value="Prot_kinase_dom"/>
</dbReference>
<dbReference type="AlphaFoldDB" id="A0AAU9SWZ9"/>
<evidence type="ECO:0000256" key="8">
    <source>
        <dbReference type="ARBA" id="ARBA00047899"/>
    </source>
</evidence>
<dbReference type="PANTHER" id="PTHR27002:SF1104">
    <property type="entry name" value="CYSTEINE-RICH RECEPTOR-LIKE PROTEIN KINASE 27-RELATED"/>
    <property type="match status" value="1"/>
</dbReference>
<comment type="catalytic activity">
    <reaction evidence="8">
        <text>L-threonyl-[protein] + ATP = O-phospho-L-threonyl-[protein] + ADP + H(+)</text>
        <dbReference type="Rhea" id="RHEA:46608"/>
        <dbReference type="Rhea" id="RHEA-COMP:11060"/>
        <dbReference type="Rhea" id="RHEA-COMP:11605"/>
        <dbReference type="ChEBI" id="CHEBI:15378"/>
        <dbReference type="ChEBI" id="CHEBI:30013"/>
        <dbReference type="ChEBI" id="CHEBI:30616"/>
        <dbReference type="ChEBI" id="CHEBI:61977"/>
        <dbReference type="ChEBI" id="CHEBI:456216"/>
        <dbReference type="EC" id="2.7.11.1"/>
    </reaction>
</comment>
<keyword evidence="4" id="KW-0547">Nucleotide-binding</keyword>
<evidence type="ECO:0000256" key="9">
    <source>
        <dbReference type="ARBA" id="ARBA00048679"/>
    </source>
</evidence>
<feature type="domain" description="Protein kinase" evidence="11">
    <location>
        <begin position="1"/>
        <end position="253"/>
    </location>
</feature>
<dbReference type="PANTHER" id="PTHR27002">
    <property type="entry name" value="RECEPTOR-LIKE SERINE/THREONINE-PROTEIN KINASE SD1-8"/>
    <property type="match status" value="1"/>
</dbReference>
<evidence type="ECO:0000256" key="3">
    <source>
        <dbReference type="ARBA" id="ARBA00022679"/>
    </source>
</evidence>
<dbReference type="FunFam" id="1.10.510.10:FF:001023">
    <property type="entry name" value="Os07g0541700 protein"/>
    <property type="match status" value="1"/>
</dbReference>
<dbReference type="GO" id="GO:0005524">
    <property type="term" value="F:ATP binding"/>
    <property type="evidence" value="ECO:0007669"/>
    <property type="project" value="UniProtKB-KW"/>
</dbReference>
<dbReference type="Pfam" id="PF00069">
    <property type="entry name" value="Pkinase"/>
    <property type="match status" value="1"/>
</dbReference>
<evidence type="ECO:0000313" key="13">
    <source>
        <dbReference type="EMBL" id="CAH2071599.1"/>
    </source>
</evidence>
<dbReference type="EMBL" id="OU466862">
    <property type="protein sequence ID" value="CAH2071599.1"/>
    <property type="molecule type" value="Genomic_DNA"/>
</dbReference>
<sequence>MGKTCLMTTSLSLLLLFLQTLKHVHAGEICYGDFFIVYYGVNRDKLFSSLPSNVVNNGGFYNASLGRDSGNNRVHVVALCNRGYENQACKTCLEHVIENTKAKYRIIQGVARGLLYLHEDSQLRIIHRDLKASNILLDAEMNPKVADFGMARLFNMDQTRGVTSKVWKRWIEGKSAEIIDPLAAPSHNISRNQIMKLIHIGLLCVQEDFTKRPTINSILEWLETRVATTMDLPTPVAFLTAPPSSSPSPSSSP</sequence>
<keyword evidence="14" id="KW-1185">Reference proteome</keyword>
<feature type="chain" id="PRO_5043572126" description="non-specific serine/threonine protein kinase" evidence="10">
    <location>
        <begin position="27"/>
        <end position="253"/>
    </location>
</feature>
<proteinExistence type="predicted"/>
<evidence type="ECO:0000256" key="6">
    <source>
        <dbReference type="ARBA" id="ARBA00022840"/>
    </source>
</evidence>
<evidence type="ECO:0000259" key="11">
    <source>
        <dbReference type="PROSITE" id="PS50011"/>
    </source>
</evidence>
<evidence type="ECO:0000256" key="5">
    <source>
        <dbReference type="ARBA" id="ARBA00022777"/>
    </source>
</evidence>
<dbReference type="SUPFAM" id="SSF56112">
    <property type="entry name" value="Protein kinase-like (PK-like)"/>
    <property type="match status" value="1"/>
</dbReference>
<dbReference type="Proteomes" id="UP000836841">
    <property type="component" value="Chromosome 6"/>
</dbReference>
<evidence type="ECO:0000256" key="4">
    <source>
        <dbReference type="ARBA" id="ARBA00022741"/>
    </source>
</evidence>
<keyword evidence="6" id="KW-0067">ATP-binding</keyword>